<evidence type="ECO:0000256" key="7">
    <source>
        <dbReference type="ARBA" id="ARBA00023224"/>
    </source>
</evidence>
<keyword evidence="3 8" id="KW-1133">Transmembrane helix</keyword>
<dbReference type="PROSITE" id="PS50262">
    <property type="entry name" value="G_PROTEIN_RECEP_F1_2"/>
    <property type="match status" value="1"/>
</dbReference>
<dbReference type="InterPro" id="IPR000276">
    <property type="entry name" value="GPCR_Rhodpsn"/>
</dbReference>
<keyword evidence="14" id="KW-1185">Reference proteome</keyword>
<dbReference type="InterPro" id="IPR017452">
    <property type="entry name" value="GPCR_Rhodpsn_7TM"/>
</dbReference>
<evidence type="ECO:0000313" key="13">
    <source>
        <dbReference type="EMBL" id="CAF4425688.1"/>
    </source>
</evidence>
<dbReference type="AlphaFoldDB" id="A0A815XZT2"/>
<evidence type="ECO:0000313" key="14">
    <source>
        <dbReference type="Proteomes" id="UP000663829"/>
    </source>
</evidence>
<protein>
    <recommendedName>
        <fullName evidence="9">G-protein coupled receptors family 1 profile domain-containing protein</fullName>
    </recommendedName>
</protein>
<dbReference type="EMBL" id="CAJNOQ010028747">
    <property type="protein sequence ID" value="CAF1563858.1"/>
    <property type="molecule type" value="Genomic_DNA"/>
</dbReference>
<evidence type="ECO:0000259" key="9">
    <source>
        <dbReference type="PROSITE" id="PS50262"/>
    </source>
</evidence>
<dbReference type="EMBL" id="CAJNOK010030650">
    <property type="protein sequence ID" value="CAF1462585.1"/>
    <property type="molecule type" value="Genomic_DNA"/>
</dbReference>
<keyword evidence="5 8" id="KW-0472">Membrane</keyword>
<proteinExistence type="predicted"/>
<dbReference type="EMBL" id="CAJOBA010052517">
    <property type="protein sequence ID" value="CAF4255662.1"/>
    <property type="molecule type" value="Genomic_DNA"/>
</dbReference>
<dbReference type="PANTHER" id="PTHR24243">
    <property type="entry name" value="G-PROTEIN COUPLED RECEPTOR"/>
    <property type="match status" value="1"/>
</dbReference>
<dbReference type="Proteomes" id="UP000681722">
    <property type="component" value="Unassembled WGS sequence"/>
</dbReference>
<evidence type="ECO:0000313" key="12">
    <source>
        <dbReference type="EMBL" id="CAF4255662.1"/>
    </source>
</evidence>
<feature type="transmembrane region" description="Helical" evidence="8">
    <location>
        <begin position="104"/>
        <end position="122"/>
    </location>
</feature>
<dbReference type="SUPFAM" id="SSF81321">
    <property type="entry name" value="Family A G protein-coupled receptor-like"/>
    <property type="match status" value="1"/>
</dbReference>
<gene>
    <name evidence="11" type="ORF">GPM918_LOCUS39944</name>
    <name evidence="10" type="ORF">OVA965_LOCUS35309</name>
    <name evidence="13" type="ORF">SRO942_LOCUS40854</name>
    <name evidence="12" type="ORF">TMI583_LOCUS36270</name>
</gene>
<feature type="transmembrane region" description="Helical" evidence="8">
    <location>
        <begin position="63"/>
        <end position="84"/>
    </location>
</feature>
<keyword evidence="4" id="KW-0297">G-protein coupled receptor</keyword>
<evidence type="ECO:0000313" key="11">
    <source>
        <dbReference type="EMBL" id="CAF1563858.1"/>
    </source>
</evidence>
<keyword evidence="2 8" id="KW-0812">Transmembrane</keyword>
<dbReference type="Pfam" id="PF00001">
    <property type="entry name" value="7tm_1"/>
    <property type="match status" value="1"/>
</dbReference>
<comment type="caution">
    <text evidence="11">The sequence shown here is derived from an EMBL/GenBank/DDBJ whole genome shotgun (WGS) entry which is preliminary data.</text>
</comment>
<dbReference type="GO" id="GO:0004930">
    <property type="term" value="F:G protein-coupled receptor activity"/>
    <property type="evidence" value="ECO:0007669"/>
    <property type="project" value="UniProtKB-KW"/>
</dbReference>
<dbReference type="OrthoDB" id="9990906at2759"/>
<feature type="transmembrane region" description="Helical" evidence="8">
    <location>
        <begin position="190"/>
        <end position="212"/>
    </location>
</feature>
<dbReference type="Proteomes" id="UP000682733">
    <property type="component" value="Unassembled WGS sequence"/>
</dbReference>
<sequence length="360" mass="40859">MANATVSSSSSSDAALISTLNYLSFQLNQYLSIFILIFGTVGNLLNIFIFLQPSLRTNPCSIYLLSSSFGAVGAYSAGLLTKLLSIYNWDLTAYSNPLCKIKTYILFISFTLSTWFIALASGDRYLISCSNMARRRLSNLKNTYRCIQITIIVTLLLFVELFYCYEGQQFTGSPQPCYSKTQTCRLYNDLVFVTLFVILPSIIMFFFGYLTILNIQRLRRSIAPTSTTTSTASSQAKGLKRSDRQLIRMLVVQILLQTIFILPFAVQRLYNTSTTNVTNKTLVRVAVENLLFQLVQILRYVSYGVSFYCYTLTGTVFRYELLKLLYRLKIIKQLPVPSQTTNTLVTKNYRSTVLHLTDGK</sequence>
<accession>A0A815XZT2</accession>
<dbReference type="GO" id="GO:0005886">
    <property type="term" value="C:plasma membrane"/>
    <property type="evidence" value="ECO:0007669"/>
    <property type="project" value="TreeGrafter"/>
</dbReference>
<organism evidence="11 14">
    <name type="scientific">Didymodactylos carnosus</name>
    <dbReference type="NCBI Taxonomy" id="1234261"/>
    <lineage>
        <taxon>Eukaryota</taxon>
        <taxon>Metazoa</taxon>
        <taxon>Spiralia</taxon>
        <taxon>Gnathifera</taxon>
        <taxon>Rotifera</taxon>
        <taxon>Eurotatoria</taxon>
        <taxon>Bdelloidea</taxon>
        <taxon>Philodinida</taxon>
        <taxon>Philodinidae</taxon>
        <taxon>Didymodactylos</taxon>
    </lineage>
</organism>
<name>A0A815XZT2_9BILA</name>
<feature type="transmembrane region" description="Helical" evidence="8">
    <location>
        <begin position="30"/>
        <end position="51"/>
    </location>
</feature>
<feature type="transmembrane region" description="Helical" evidence="8">
    <location>
        <begin position="300"/>
        <end position="319"/>
    </location>
</feature>
<evidence type="ECO:0000256" key="3">
    <source>
        <dbReference type="ARBA" id="ARBA00022989"/>
    </source>
</evidence>
<feature type="transmembrane region" description="Helical" evidence="8">
    <location>
        <begin position="246"/>
        <end position="266"/>
    </location>
</feature>
<evidence type="ECO:0000256" key="4">
    <source>
        <dbReference type="ARBA" id="ARBA00023040"/>
    </source>
</evidence>
<dbReference type="EMBL" id="CAJOBC010094519">
    <property type="protein sequence ID" value="CAF4425688.1"/>
    <property type="molecule type" value="Genomic_DNA"/>
</dbReference>
<keyword evidence="7" id="KW-0807">Transducer</keyword>
<dbReference type="Proteomes" id="UP000663829">
    <property type="component" value="Unassembled WGS sequence"/>
</dbReference>
<dbReference type="PRINTS" id="PR00237">
    <property type="entry name" value="GPCRRHODOPSN"/>
</dbReference>
<feature type="transmembrane region" description="Helical" evidence="8">
    <location>
        <begin position="143"/>
        <end position="163"/>
    </location>
</feature>
<keyword evidence="6" id="KW-0675">Receptor</keyword>
<evidence type="ECO:0000256" key="8">
    <source>
        <dbReference type="SAM" id="Phobius"/>
    </source>
</evidence>
<reference evidence="11" key="1">
    <citation type="submission" date="2021-02" db="EMBL/GenBank/DDBJ databases">
        <authorList>
            <person name="Nowell W R."/>
        </authorList>
    </citation>
    <scope>NUCLEOTIDE SEQUENCE</scope>
</reference>
<evidence type="ECO:0000256" key="2">
    <source>
        <dbReference type="ARBA" id="ARBA00022692"/>
    </source>
</evidence>
<evidence type="ECO:0000313" key="10">
    <source>
        <dbReference type="EMBL" id="CAF1462585.1"/>
    </source>
</evidence>
<dbReference type="Proteomes" id="UP000677228">
    <property type="component" value="Unassembled WGS sequence"/>
</dbReference>
<evidence type="ECO:0000256" key="6">
    <source>
        <dbReference type="ARBA" id="ARBA00023170"/>
    </source>
</evidence>
<evidence type="ECO:0000256" key="5">
    <source>
        <dbReference type="ARBA" id="ARBA00023136"/>
    </source>
</evidence>
<dbReference type="Gene3D" id="1.20.1070.10">
    <property type="entry name" value="Rhodopsin 7-helix transmembrane proteins"/>
    <property type="match status" value="1"/>
</dbReference>
<feature type="domain" description="G-protein coupled receptors family 1 profile" evidence="9">
    <location>
        <begin position="42"/>
        <end position="310"/>
    </location>
</feature>
<dbReference type="PANTHER" id="PTHR24243:SF233">
    <property type="entry name" value="THYROTROPIN-RELEASING HORMONE RECEPTOR"/>
    <property type="match status" value="1"/>
</dbReference>
<comment type="subcellular location">
    <subcellularLocation>
        <location evidence="1">Membrane</location>
        <topology evidence="1">Multi-pass membrane protein</topology>
    </subcellularLocation>
</comment>
<evidence type="ECO:0000256" key="1">
    <source>
        <dbReference type="ARBA" id="ARBA00004141"/>
    </source>
</evidence>